<dbReference type="InterPro" id="IPR039069">
    <property type="entry name" value="CE7"/>
</dbReference>
<dbReference type="PANTHER" id="PTHR40111:SF1">
    <property type="entry name" value="CEPHALOSPORIN-C DEACETYLASE"/>
    <property type="match status" value="1"/>
</dbReference>
<evidence type="ECO:0000313" key="3">
    <source>
        <dbReference type="Proteomes" id="UP001500503"/>
    </source>
</evidence>
<dbReference type="InterPro" id="IPR008391">
    <property type="entry name" value="AXE1_dom"/>
</dbReference>
<feature type="domain" description="Acetyl xylan esterase" evidence="1">
    <location>
        <begin position="3"/>
        <end position="313"/>
    </location>
</feature>
<dbReference type="Gene3D" id="3.40.50.1820">
    <property type="entry name" value="alpha/beta hydrolase"/>
    <property type="match status" value="1"/>
</dbReference>
<comment type="caution">
    <text evidence="2">The sequence shown here is derived from an EMBL/GenBank/DDBJ whole genome shotgun (WGS) entry which is preliminary data.</text>
</comment>
<dbReference type="PANTHER" id="PTHR40111">
    <property type="entry name" value="CEPHALOSPORIN-C DEACETYLASE"/>
    <property type="match status" value="1"/>
</dbReference>
<name>A0ABP8PNB8_9ACTN</name>
<dbReference type="EMBL" id="BAABHF010000015">
    <property type="protein sequence ID" value="GAA4489193.1"/>
    <property type="molecule type" value="Genomic_DNA"/>
</dbReference>
<dbReference type="SUPFAM" id="SSF53474">
    <property type="entry name" value="alpha/beta-Hydrolases"/>
    <property type="match status" value="1"/>
</dbReference>
<proteinExistence type="predicted"/>
<keyword evidence="3" id="KW-1185">Reference proteome</keyword>
<protein>
    <submittedName>
        <fullName evidence="2">Cephalosporin-C deacetylase</fullName>
    </submittedName>
</protein>
<accession>A0ABP8PNB8</accession>
<dbReference type="Proteomes" id="UP001500503">
    <property type="component" value="Unassembled WGS sequence"/>
</dbReference>
<sequence>MQFDLPLQELYEFRSAAVAPDDFDAFWSETLAEAAAHPLDARFEPMSTRLSTIDVYDVSFGGYAGQRIAAWLMVPRNGVRPLPAVVEYLGYTGGRGHPSESLMWSAAGYAHLLVDCRGQVGADTPDLGCIGAPQSSGLVTRGIEDPRDYYYRRVFTDSVRAVDAVRRFDGVDPDRVIVAGGSQGGGIALAVAGLRSDVIGMISDAPFLCDIMRCSTITDDAPYSELREYLRVQRGKLERAERTISYHDGVHFASRATAPGFFSVGLMDTVCPPSSVFAAHNAYGGSKRMQVWPYNGHENGMGYLRELHLEFAASLAKPEAVVGG</sequence>
<dbReference type="RefSeq" id="WP_345460414.1">
    <property type="nucleotide sequence ID" value="NZ_BAABHF010000015.1"/>
</dbReference>
<dbReference type="InterPro" id="IPR029058">
    <property type="entry name" value="AB_hydrolase_fold"/>
</dbReference>
<organism evidence="2 3">
    <name type="scientific">Actinoallomurus oryzae</name>
    <dbReference type="NCBI Taxonomy" id="502180"/>
    <lineage>
        <taxon>Bacteria</taxon>
        <taxon>Bacillati</taxon>
        <taxon>Actinomycetota</taxon>
        <taxon>Actinomycetes</taxon>
        <taxon>Streptosporangiales</taxon>
        <taxon>Thermomonosporaceae</taxon>
        <taxon>Actinoallomurus</taxon>
    </lineage>
</organism>
<gene>
    <name evidence="2" type="primary">axeA</name>
    <name evidence="2" type="ORF">GCM10023191_019610</name>
</gene>
<reference evidence="3" key="1">
    <citation type="journal article" date="2019" name="Int. J. Syst. Evol. Microbiol.">
        <title>The Global Catalogue of Microorganisms (GCM) 10K type strain sequencing project: providing services to taxonomists for standard genome sequencing and annotation.</title>
        <authorList>
            <consortium name="The Broad Institute Genomics Platform"/>
            <consortium name="The Broad Institute Genome Sequencing Center for Infectious Disease"/>
            <person name="Wu L."/>
            <person name="Ma J."/>
        </authorList>
    </citation>
    <scope>NUCLEOTIDE SEQUENCE [LARGE SCALE GENOMIC DNA]</scope>
    <source>
        <strain evidence="3">JCM 17933</strain>
    </source>
</reference>
<dbReference type="Pfam" id="PF05448">
    <property type="entry name" value="AXE1"/>
    <property type="match status" value="1"/>
</dbReference>
<evidence type="ECO:0000313" key="2">
    <source>
        <dbReference type="EMBL" id="GAA4489193.1"/>
    </source>
</evidence>
<evidence type="ECO:0000259" key="1">
    <source>
        <dbReference type="Pfam" id="PF05448"/>
    </source>
</evidence>